<dbReference type="InterPro" id="IPR036388">
    <property type="entry name" value="WH-like_DNA-bd_sf"/>
</dbReference>
<evidence type="ECO:0000256" key="1">
    <source>
        <dbReference type="ARBA" id="ARBA00009437"/>
    </source>
</evidence>
<comment type="caution">
    <text evidence="6">The sequence shown here is derived from an EMBL/GenBank/DDBJ whole genome shotgun (WGS) entry which is preliminary data.</text>
</comment>
<reference evidence="6" key="1">
    <citation type="submission" date="2022-03" db="EMBL/GenBank/DDBJ databases">
        <title>Streptomyces 7R015 and 7R016 isolated from Barleria lupulina in Thailand.</title>
        <authorList>
            <person name="Kanchanasin P."/>
            <person name="Phongsopitanun W."/>
            <person name="Tanasupawat S."/>
        </authorList>
    </citation>
    <scope>NUCLEOTIDE SEQUENCE</scope>
    <source>
        <strain evidence="6">7R016</strain>
    </source>
</reference>
<gene>
    <name evidence="6" type="ORF">MQN93_43460</name>
</gene>
<dbReference type="InterPro" id="IPR050950">
    <property type="entry name" value="HTH-type_LysR_regulators"/>
</dbReference>
<dbReference type="InterPro" id="IPR000847">
    <property type="entry name" value="LysR_HTH_N"/>
</dbReference>
<evidence type="ECO:0000313" key="6">
    <source>
        <dbReference type="EMBL" id="MCI3246557.1"/>
    </source>
</evidence>
<sequence>MRLDVEDLRLFLCVADAGSITAGARQAHLALSSASGRLSAIEADAGTALLHRHARGISLTEAGATLAHHARLILQQRSQLREELQSFADGTRGTLHLYANTAALTTFLPERLGPWLAERPRLRVELLERTSADIVSAIAAGHAEAGIVSDAADAGTLHRQPVADDPLVVLLPASHHLAAARELTFADVLGEAFVALGDDNALQTHINEYAGAAGRPLNVRIRMKTFDGLCALVGHGVGIGIVPQVVARQHRRKTRTVAVPLGDAWARRRLCVCFAAWSALSPSMRSLLQHLGATPTEP</sequence>
<dbReference type="PANTHER" id="PTHR30419:SF2">
    <property type="entry name" value="LYSR FAMILY TRANSCRIPTIONAL REGULATOR"/>
    <property type="match status" value="1"/>
</dbReference>
<evidence type="ECO:0000313" key="7">
    <source>
        <dbReference type="Proteomes" id="UP001165270"/>
    </source>
</evidence>
<dbReference type="Gene3D" id="1.10.10.10">
    <property type="entry name" value="Winged helix-like DNA-binding domain superfamily/Winged helix DNA-binding domain"/>
    <property type="match status" value="1"/>
</dbReference>
<dbReference type="Pfam" id="PF03466">
    <property type="entry name" value="LysR_substrate"/>
    <property type="match status" value="1"/>
</dbReference>
<dbReference type="InterPro" id="IPR036390">
    <property type="entry name" value="WH_DNA-bd_sf"/>
</dbReference>
<dbReference type="SUPFAM" id="SSF46785">
    <property type="entry name" value="Winged helix' DNA-binding domain"/>
    <property type="match status" value="1"/>
</dbReference>
<evidence type="ECO:0000256" key="4">
    <source>
        <dbReference type="ARBA" id="ARBA00023163"/>
    </source>
</evidence>
<protein>
    <submittedName>
        <fullName evidence="6">LysR family transcriptional regulator</fullName>
    </submittedName>
</protein>
<dbReference type="PROSITE" id="PS50931">
    <property type="entry name" value="HTH_LYSR"/>
    <property type="match status" value="1"/>
</dbReference>
<dbReference type="PANTHER" id="PTHR30419">
    <property type="entry name" value="HTH-TYPE TRANSCRIPTIONAL REGULATOR YBHD"/>
    <property type="match status" value="1"/>
</dbReference>
<dbReference type="Gene3D" id="3.40.190.10">
    <property type="entry name" value="Periplasmic binding protein-like II"/>
    <property type="match status" value="2"/>
</dbReference>
<evidence type="ECO:0000259" key="5">
    <source>
        <dbReference type="PROSITE" id="PS50931"/>
    </source>
</evidence>
<dbReference type="SUPFAM" id="SSF53850">
    <property type="entry name" value="Periplasmic binding protein-like II"/>
    <property type="match status" value="1"/>
</dbReference>
<keyword evidence="2" id="KW-0805">Transcription regulation</keyword>
<comment type="similarity">
    <text evidence="1">Belongs to the LysR transcriptional regulatory family.</text>
</comment>
<dbReference type="InterPro" id="IPR005119">
    <property type="entry name" value="LysR_subst-bd"/>
</dbReference>
<dbReference type="Pfam" id="PF00126">
    <property type="entry name" value="HTH_1"/>
    <property type="match status" value="1"/>
</dbReference>
<dbReference type="RefSeq" id="WP_242713885.1">
    <property type="nucleotide sequence ID" value="NZ_JALDAX010000043.1"/>
</dbReference>
<evidence type="ECO:0000256" key="3">
    <source>
        <dbReference type="ARBA" id="ARBA00023125"/>
    </source>
</evidence>
<dbReference type="Proteomes" id="UP001165270">
    <property type="component" value="Unassembled WGS sequence"/>
</dbReference>
<dbReference type="CDD" id="cd08421">
    <property type="entry name" value="PBP2_LTTR_like_1"/>
    <property type="match status" value="1"/>
</dbReference>
<feature type="domain" description="HTH lysR-type" evidence="5">
    <location>
        <begin position="3"/>
        <end position="60"/>
    </location>
</feature>
<keyword evidence="3" id="KW-0238">DNA-binding</keyword>
<accession>A0ABS9XWT9</accession>
<organism evidence="6 7">
    <name type="scientific">Streptomyces spinosisporus</name>
    <dbReference type="NCBI Taxonomy" id="2927582"/>
    <lineage>
        <taxon>Bacteria</taxon>
        <taxon>Bacillati</taxon>
        <taxon>Actinomycetota</taxon>
        <taxon>Actinomycetes</taxon>
        <taxon>Kitasatosporales</taxon>
        <taxon>Streptomycetaceae</taxon>
        <taxon>Streptomyces</taxon>
    </lineage>
</organism>
<keyword evidence="7" id="KW-1185">Reference proteome</keyword>
<evidence type="ECO:0000256" key="2">
    <source>
        <dbReference type="ARBA" id="ARBA00023015"/>
    </source>
</evidence>
<proteinExistence type="inferred from homology"/>
<name>A0ABS9XWT9_9ACTN</name>
<dbReference type="EMBL" id="JALDAX010000043">
    <property type="protein sequence ID" value="MCI3246557.1"/>
    <property type="molecule type" value="Genomic_DNA"/>
</dbReference>
<keyword evidence="4" id="KW-0804">Transcription</keyword>